<evidence type="ECO:0000313" key="8">
    <source>
        <dbReference type="EMBL" id="EGU75046.1"/>
    </source>
</evidence>
<dbReference type="PaxDb" id="5507-FOXG_12243P0"/>
<evidence type="ECO:0008006" key="9">
    <source>
        <dbReference type="Google" id="ProtNLM"/>
    </source>
</evidence>
<dbReference type="InterPro" id="IPR002347">
    <property type="entry name" value="SDR_fam"/>
</dbReference>
<keyword evidence="3 7" id="KW-0812">Transmembrane</keyword>
<dbReference type="EMBL" id="AFQF01003568">
    <property type="protein sequence ID" value="EGU75046.1"/>
    <property type="molecule type" value="Genomic_DNA"/>
</dbReference>
<gene>
    <name evidence="8" type="ORF">FOXB_14452</name>
</gene>
<reference evidence="8" key="1">
    <citation type="journal article" date="2012" name="Mol. Plant Microbe Interact.">
        <title>A highly conserved effector in Fusarium oxysporum is required for full virulence on Arabidopsis.</title>
        <authorList>
            <person name="Thatcher L.F."/>
            <person name="Gardiner D.M."/>
            <person name="Kazan K."/>
            <person name="Manners J."/>
        </authorList>
    </citation>
    <scope>NUCLEOTIDE SEQUENCE [LARGE SCALE GENOMIC DNA]</scope>
    <source>
        <strain evidence="8">Fo5176</strain>
    </source>
</reference>
<dbReference type="AlphaFoldDB" id="F9G720"/>
<keyword evidence="5 7" id="KW-0472">Membrane</keyword>
<feature type="transmembrane region" description="Helical" evidence="7">
    <location>
        <begin position="462"/>
        <end position="481"/>
    </location>
</feature>
<dbReference type="Pfam" id="PF13520">
    <property type="entry name" value="AA_permease_2"/>
    <property type="match status" value="1"/>
</dbReference>
<dbReference type="GO" id="GO:0016020">
    <property type="term" value="C:membrane"/>
    <property type="evidence" value="ECO:0007669"/>
    <property type="project" value="UniProtKB-SubCell"/>
</dbReference>
<dbReference type="InterPro" id="IPR036291">
    <property type="entry name" value="NAD(P)-bd_dom_sf"/>
</dbReference>
<feature type="transmembrane region" description="Helical" evidence="7">
    <location>
        <begin position="743"/>
        <end position="763"/>
    </location>
</feature>
<dbReference type="FunFam" id="3.40.50.720:FF:000643">
    <property type="entry name" value="Short chain dehydrogenase/reductase family oxidoreductase, putative"/>
    <property type="match status" value="1"/>
</dbReference>
<evidence type="ECO:0000256" key="6">
    <source>
        <dbReference type="SAM" id="MobiDB-lite"/>
    </source>
</evidence>
<feature type="transmembrane region" description="Helical" evidence="7">
    <location>
        <begin position="775"/>
        <end position="796"/>
    </location>
</feature>
<evidence type="ECO:0000256" key="5">
    <source>
        <dbReference type="ARBA" id="ARBA00023136"/>
    </source>
</evidence>
<evidence type="ECO:0000256" key="7">
    <source>
        <dbReference type="SAM" id="Phobius"/>
    </source>
</evidence>
<feature type="transmembrane region" description="Helical" evidence="7">
    <location>
        <begin position="672"/>
        <end position="692"/>
    </location>
</feature>
<feature type="transmembrane region" description="Helical" evidence="7">
    <location>
        <begin position="533"/>
        <end position="550"/>
    </location>
</feature>
<evidence type="ECO:0000256" key="2">
    <source>
        <dbReference type="ARBA" id="ARBA00022448"/>
    </source>
</evidence>
<evidence type="ECO:0000256" key="4">
    <source>
        <dbReference type="ARBA" id="ARBA00022989"/>
    </source>
</evidence>
<feature type="transmembrane region" description="Helical" evidence="7">
    <location>
        <begin position="393"/>
        <end position="416"/>
    </location>
</feature>
<dbReference type="Pfam" id="PF00106">
    <property type="entry name" value="adh_short"/>
    <property type="match status" value="1"/>
</dbReference>
<accession>F9G720</accession>
<dbReference type="OrthoDB" id="4476201at2759"/>
<comment type="subcellular location">
    <subcellularLocation>
        <location evidence="1">Membrane</location>
        <topology evidence="1">Multi-pass membrane protein</topology>
    </subcellularLocation>
</comment>
<organism evidence="8">
    <name type="scientific">Fusarium oxysporum (strain Fo5176)</name>
    <name type="common">Fusarium vascular wilt</name>
    <dbReference type="NCBI Taxonomy" id="660025"/>
    <lineage>
        <taxon>Eukaryota</taxon>
        <taxon>Fungi</taxon>
        <taxon>Dikarya</taxon>
        <taxon>Ascomycota</taxon>
        <taxon>Pezizomycotina</taxon>
        <taxon>Sordariomycetes</taxon>
        <taxon>Hypocreomycetidae</taxon>
        <taxon>Hypocreales</taxon>
        <taxon>Nectriaceae</taxon>
        <taxon>Fusarium</taxon>
        <taxon>Fusarium oxysporum species complex</taxon>
    </lineage>
</organism>
<evidence type="ECO:0000256" key="1">
    <source>
        <dbReference type="ARBA" id="ARBA00004141"/>
    </source>
</evidence>
<evidence type="ECO:0000256" key="3">
    <source>
        <dbReference type="ARBA" id="ARBA00022692"/>
    </source>
</evidence>
<feature type="transmembrane region" description="Helical" evidence="7">
    <location>
        <begin position="493"/>
        <end position="512"/>
    </location>
</feature>
<dbReference type="InterPro" id="IPR002293">
    <property type="entry name" value="AA/rel_permease1"/>
</dbReference>
<dbReference type="Gene3D" id="1.20.1740.10">
    <property type="entry name" value="Amino acid/polyamine transporter I"/>
    <property type="match status" value="1"/>
</dbReference>
<dbReference type="Gene3D" id="3.40.50.720">
    <property type="entry name" value="NAD(P)-binding Rossmann-like Domain"/>
    <property type="match status" value="1"/>
</dbReference>
<sequence length="838" mass="90761">MSHSIGGKTAIVTGAGSGINLAFAEQLLNGGCNVLFADLALRPEAQKLVDAYPGGVESKSRAVFQQTDVTNWTHLERIFERAEEEFGEIDIVCPGAGVYEPSFSSFWYPPGTPKSKDALHGGRYASIDINLVHPIRTTQLALSRFLRYEKKPRTIVIISSTNAQDTCLSTAIYDATKHAISGFVRAMAKIDQVGVRIAAVAPGIIKTPLFMENPEKLAMIDTSKDVLVEPSEVASVMVALVERDSICSTIDQASTGPQDIEIKSGSIIEVTKNRARVVNAYHDPGPSGAGAVGSNFATSEYTTLALLLTPGWGEPSVKASNKAKGISISYLIDVRLHAANADKWPNRKGVPDAATPSKIKTWQFSPAIFDMADSTPHQVTEGHLRPRLSKLTMVAMTFAILNTWIALGGTIGIVMPSGGPVALLYGFIFCVACNFALAFSLAMFIAAAIVVASGRSTPVDSWTTYLVFLAIITFSTIVNIWGNSILGPWSNFALYWSILSVVIISIILLSMSEKTSAEFVFTTFNNETGWSDGMAWLLGLLQSALSLIGFDAVLHMTEEMPNPHLDAPLAIVYAIGVGGSTGLIFILVILFCLTDVDKVVSSPTGQPLIALFDQATNSRAASTIISCMLGLCFIHGTNGSITTTSRLIYSMARDNGFFFSRYFNHINPKLEVPVRTIIFTYIFNVLFGALYLGPTVAFNAFIASCTILLNISYAFPIFVLVIRGRGILAPHQHPHTPWKLGNFWGYLVNWTACLYVSVTSVLFCFPPSLHVTGNTMNYVSVVIAICCLAIAIYWIARGKTFEGPNLETIMAQREEVAHAPGHGRRGEKEDIHDHSVSA</sequence>
<feature type="region of interest" description="Disordered" evidence="6">
    <location>
        <begin position="817"/>
        <end position="838"/>
    </location>
</feature>
<name>F9G720_FUSOF</name>
<keyword evidence="4 7" id="KW-1133">Transmembrane helix</keyword>
<dbReference type="PANTHER" id="PTHR45649">
    <property type="entry name" value="AMINO-ACID PERMEASE BAT1"/>
    <property type="match status" value="1"/>
</dbReference>
<dbReference type="GO" id="GO:0022857">
    <property type="term" value="F:transmembrane transporter activity"/>
    <property type="evidence" value="ECO:0007669"/>
    <property type="project" value="InterPro"/>
</dbReference>
<comment type="caution">
    <text evidence="8">The sequence shown here is derived from an EMBL/GenBank/DDBJ whole genome shotgun (WGS) entry which is preliminary data.</text>
</comment>
<protein>
    <recommendedName>
        <fullName evidence="9">Choline transport protein</fullName>
    </recommendedName>
</protein>
<dbReference type="PRINTS" id="PR00081">
    <property type="entry name" value="GDHRDH"/>
</dbReference>
<feature type="transmembrane region" description="Helical" evidence="7">
    <location>
        <begin position="698"/>
        <end position="722"/>
    </location>
</feature>
<feature type="transmembrane region" description="Helical" evidence="7">
    <location>
        <begin position="422"/>
        <end position="450"/>
    </location>
</feature>
<feature type="compositionally biased region" description="Basic and acidic residues" evidence="6">
    <location>
        <begin position="824"/>
        <end position="838"/>
    </location>
</feature>
<feature type="transmembrane region" description="Helical" evidence="7">
    <location>
        <begin position="570"/>
        <end position="593"/>
    </location>
</feature>
<keyword evidence="2" id="KW-0813">Transport</keyword>
<proteinExistence type="predicted"/>
<dbReference type="STRING" id="660025.F9G720"/>
<dbReference type="SUPFAM" id="SSF51735">
    <property type="entry name" value="NAD(P)-binding Rossmann-fold domains"/>
    <property type="match status" value="1"/>
</dbReference>
<dbReference type="PANTHER" id="PTHR45649:SF14">
    <property type="entry name" value="GABA PERMEASE"/>
    <property type="match status" value="1"/>
</dbReference>